<evidence type="ECO:0000313" key="2">
    <source>
        <dbReference type="EMBL" id="ERT10761.1"/>
    </source>
</evidence>
<sequence>MHSATTQEITRNLRLVRKYIILNIVELIRTPGAMASSLVFPSLFFMTFVLPQVVVNPDCNFAVVAVAQLCVFAFFTTSIYQVGFTITEMRHEAWFVFLKTLPVSPVPYLISLIVVTTLVAIVSIIPILFLGALLTNADLSVGAIFRGGLALLITTVPFCLLGAWFGYTLSQRSALGVISLASFVLAFLGGLFVMPDTLGSVFDMISMVMPTRGPRELVAAAFLGTTLPWWSIVNLVVWSLIILGGVVWSSRRDWYERYQ</sequence>
<comment type="caution">
    <text evidence="2">The sequence shown here is derived from an EMBL/GenBank/DDBJ whole genome shotgun (WGS) entry which is preliminary data.</text>
</comment>
<dbReference type="AlphaFoldDB" id="U7QWE7"/>
<dbReference type="RefSeq" id="WP_023046252.1">
    <property type="nucleotide sequence ID" value="NZ_AXDT01000270.1"/>
</dbReference>
<gene>
    <name evidence="2" type="ORF">O185_23045</name>
</gene>
<keyword evidence="1" id="KW-1133">Transmembrane helix</keyword>
<feature type="transmembrane region" description="Helical" evidence="1">
    <location>
        <begin position="108"/>
        <end position="132"/>
    </location>
</feature>
<feature type="transmembrane region" description="Helical" evidence="1">
    <location>
        <begin position="227"/>
        <end position="248"/>
    </location>
</feature>
<accession>U7QWE7</accession>
<proteinExistence type="predicted"/>
<feature type="transmembrane region" description="Helical" evidence="1">
    <location>
        <begin position="174"/>
        <end position="194"/>
    </location>
</feature>
<dbReference type="EMBL" id="AXDT01000270">
    <property type="protein sequence ID" value="ERT10761.1"/>
    <property type="molecule type" value="Genomic_DNA"/>
</dbReference>
<feature type="transmembrane region" description="Helical" evidence="1">
    <location>
        <begin position="20"/>
        <end position="49"/>
    </location>
</feature>
<feature type="transmembrane region" description="Helical" evidence="1">
    <location>
        <begin position="144"/>
        <end position="167"/>
    </location>
</feature>
<evidence type="ECO:0008006" key="4">
    <source>
        <dbReference type="Google" id="ProtNLM"/>
    </source>
</evidence>
<dbReference type="PATRIC" id="fig|1389415.4.peg.4602"/>
<feature type="transmembrane region" description="Helical" evidence="1">
    <location>
        <begin position="61"/>
        <end position="87"/>
    </location>
</feature>
<name>U7QWE7_PHOTE</name>
<keyword evidence="1" id="KW-0812">Transmembrane</keyword>
<evidence type="ECO:0000256" key="1">
    <source>
        <dbReference type="SAM" id="Phobius"/>
    </source>
</evidence>
<evidence type="ECO:0000313" key="3">
    <source>
        <dbReference type="Proteomes" id="UP000017133"/>
    </source>
</evidence>
<keyword evidence="1" id="KW-0472">Membrane</keyword>
<protein>
    <recommendedName>
        <fullName evidence="4">ABC transporter</fullName>
    </recommendedName>
</protein>
<reference evidence="2 3" key="1">
    <citation type="submission" date="2013-10" db="EMBL/GenBank/DDBJ databases">
        <title>Whole Genome Shotgun Sequence of Photorhabdus temperata J3.</title>
        <authorList>
            <person name="Park G.-S."/>
            <person name="Hong S.-J."/>
            <person name="Shin J.-H."/>
        </authorList>
    </citation>
    <scope>NUCLEOTIDE SEQUENCE [LARGE SCALE GENOMIC DNA]</scope>
    <source>
        <strain evidence="2 3">J3</strain>
    </source>
</reference>
<keyword evidence="3" id="KW-1185">Reference proteome</keyword>
<organism evidence="2 3">
    <name type="scientific">Photorhabdus temperata J3</name>
    <dbReference type="NCBI Taxonomy" id="1389415"/>
    <lineage>
        <taxon>Bacteria</taxon>
        <taxon>Pseudomonadati</taxon>
        <taxon>Pseudomonadota</taxon>
        <taxon>Gammaproteobacteria</taxon>
        <taxon>Enterobacterales</taxon>
        <taxon>Morganellaceae</taxon>
        <taxon>Photorhabdus</taxon>
    </lineage>
</organism>
<dbReference type="Proteomes" id="UP000017133">
    <property type="component" value="Unassembled WGS sequence"/>
</dbReference>